<gene>
    <name evidence="2" type="ORF">LIER_03800</name>
</gene>
<evidence type="ECO:0000313" key="2">
    <source>
        <dbReference type="EMBL" id="GAA0143023.1"/>
    </source>
</evidence>
<proteinExistence type="predicted"/>
<keyword evidence="3" id="KW-1185">Reference proteome</keyword>
<evidence type="ECO:0000259" key="1">
    <source>
        <dbReference type="Pfam" id="PF25089"/>
    </source>
</evidence>
<protein>
    <recommendedName>
        <fullName evidence="1">DUF7804 domain-containing protein</fullName>
    </recommendedName>
</protein>
<name>A0AAV3NVQ7_LITER</name>
<sequence length="240" mass="26589">MASLRVGLGRGCVKMNRVCFEDGGDGCWARGGMVKFGGRGGGRLRSRLRVVSGGAADSLLDHKLAVRKRIMDKEDAVSGKVDKWIRDSVDEIVSNIEEAPFLVHIYPENDLGSSRKTKTKVVREKAEANSWPNIKHRWERGSSIPNGIALVEELKIADDDDVLLDPEEELGSIANDNQHCSSTKVFGIVIQERGLTCPACYILKTSRVRSIAGICTHFCMFRVECFGETPDAQLKKQWLL</sequence>
<dbReference type="AlphaFoldDB" id="A0AAV3NVQ7"/>
<dbReference type="InterPro" id="IPR056706">
    <property type="entry name" value="DUF7804"/>
</dbReference>
<dbReference type="Proteomes" id="UP001454036">
    <property type="component" value="Unassembled WGS sequence"/>
</dbReference>
<comment type="caution">
    <text evidence="2">The sequence shown here is derived from an EMBL/GenBank/DDBJ whole genome shotgun (WGS) entry which is preliminary data.</text>
</comment>
<reference evidence="2 3" key="1">
    <citation type="submission" date="2024-01" db="EMBL/GenBank/DDBJ databases">
        <title>The complete chloroplast genome sequence of Lithospermum erythrorhizon: insights into the phylogenetic relationship among Boraginaceae species and the maternal lineages of purple gromwells.</title>
        <authorList>
            <person name="Okada T."/>
            <person name="Watanabe K."/>
        </authorList>
    </citation>
    <scope>NUCLEOTIDE SEQUENCE [LARGE SCALE GENOMIC DNA]</scope>
</reference>
<evidence type="ECO:0000313" key="3">
    <source>
        <dbReference type="Proteomes" id="UP001454036"/>
    </source>
</evidence>
<dbReference type="PANTHER" id="PTHR35127:SF1">
    <property type="entry name" value="GENOME ASSEMBLY, CHROMOSOME: A10"/>
    <property type="match status" value="1"/>
</dbReference>
<organism evidence="2 3">
    <name type="scientific">Lithospermum erythrorhizon</name>
    <name type="common">Purple gromwell</name>
    <name type="synonym">Lithospermum officinale var. erythrorhizon</name>
    <dbReference type="NCBI Taxonomy" id="34254"/>
    <lineage>
        <taxon>Eukaryota</taxon>
        <taxon>Viridiplantae</taxon>
        <taxon>Streptophyta</taxon>
        <taxon>Embryophyta</taxon>
        <taxon>Tracheophyta</taxon>
        <taxon>Spermatophyta</taxon>
        <taxon>Magnoliopsida</taxon>
        <taxon>eudicotyledons</taxon>
        <taxon>Gunneridae</taxon>
        <taxon>Pentapetalae</taxon>
        <taxon>asterids</taxon>
        <taxon>lamiids</taxon>
        <taxon>Boraginales</taxon>
        <taxon>Boraginaceae</taxon>
        <taxon>Boraginoideae</taxon>
        <taxon>Lithospermeae</taxon>
        <taxon>Lithospermum</taxon>
    </lineage>
</organism>
<feature type="domain" description="DUF7804" evidence="1">
    <location>
        <begin position="77"/>
        <end position="159"/>
    </location>
</feature>
<dbReference type="Pfam" id="PF25089">
    <property type="entry name" value="DUF7804"/>
    <property type="match status" value="1"/>
</dbReference>
<accession>A0AAV3NVQ7</accession>
<dbReference type="PANTHER" id="PTHR35127">
    <property type="entry name" value="OS03G0736900 PROTEIN"/>
    <property type="match status" value="1"/>
</dbReference>
<dbReference type="EMBL" id="BAABME010000467">
    <property type="protein sequence ID" value="GAA0143023.1"/>
    <property type="molecule type" value="Genomic_DNA"/>
</dbReference>